<keyword evidence="2" id="KW-1185">Reference proteome</keyword>
<sequence length="62" mass="6114">MTGVKAKEIAVGLGLKTTSAEVEGVRLEGQAPGGARVVVQETSGVFGDGRRPVAGPGLVPVG</sequence>
<gene>
    <name evidence="1" type="ORF">SSP24_26800</name>
</gene>
<evidence type="ECO:0000313" key="2">
    <source>
        <dbReference type="Proteomes" id="UP000317881"/>
    </source>
</evidence>
<dbReference type="RefSeq" id="WP_229866332.1">
    <property type="nucleotide sequence ID" value="NZ_BJND01000019.1"/>
</dbReference>
<dbReference type="AlphaFoldDB" id="A0A4Y3VFL9"/>
<dbReference type="EMBL" id="BJND01000019">
    <property type="protein sequence ID" value="GEC05025.1"/>
    <property type="molecule type" value="Genomic_DNA"/>
</dbReference>
<proteinExistence type="predicted"/>
<evidence type="ECO:0000313" key="1">
    <source>
        <dbReference type="EMBL" id="GEC05025.1"/>
    </source>
</evidence>
<organism evidence="1 2">
    <name type="scientific">Streptomyces spinoverrucosus</name>
    <dbReference type="NCBI Taxonomy" id="284043"/>
    <lineage>
        <taxon>Bacteria</taxon>
        <taxon>Bacillati</taxon>
        <taxon>Actinomycetota</taxon>
        <taxon>Actinomycetes</taxon>
        <taxon>Kitasatosporales</taxon>
        <taxon>Streptomycetaceae</taxon>
        <taxon>Streptomyces</taxon>
    </lineage>
</organism>
<accession>A0A4Y3VFL9</accession>
<name>A0A4Y3VFL9_9ACTN</name>
<dbReference type="Proteomes" id="UP000317881">
    <property type="component" value="Unassembled WGS sequence"/>
</dbReference>
<reference evidence="1 2" key="1">
    <citation type="submission" date="2019-06" db="EMBL/GenBank/DDBJ databases">
        <title>Whole genome shotgun sequence of Streptomyces spinoverrucosus NBRC 14228.</title>
        <authorList>
            <person name="Hosoyama A."/>
            <person name="Uohara A."/>
            <person name="Ohji S."/>
            <person name="Ichikawa N."/>
        </authorList>
    </citation>
    <scope>NUCLEOTIDE SEQUENCE [LARGE SCALE GENOMIC DNA]</scope>
    <source>
        <strain evidence="1 2">NBRC 14228</strain>
    </source>
</reference>
<comment type="caution">
    <text evidence="1">The sequence shown here is derived from an EMBL/GenBank/DDBJ whole genome shotgun (WGS) entry which is preliminary data.</text>
</comment>
<protein>
    <submittedName>
        <fullName evidence="1">Uncharacterized protein</fullName>
    </submittedName>
</protein>